<dbReference type="EMBL" id="FPKV01000001">
    <property type="protein sequence ID" value="SFZ89531.1"/>
    <property type="molecule type" value="Genomic_DNA"/>
</dbReference>
<proteinExistence type="predicted"/>
<dbReference type="Proteomes" id="UP000182544">
    <property type="component" value="Unassembled WGS sequence"/>
</dbReference>
<sequence>MTLKIFNNLSHDQKMFTVVDQGVFLDNYVTAHIRMNLYAVNKFFVEMVYDSNVNRVVEVRSFKSGIQLDKYTAHINLD</sequence>
<name>A0A1K2ICU7_9FLAO</name>
<organism evidence="1 2">
    <name type="scientific">Flaviramulus basaltis</name>
    <dbReference type="NCBI Taxonomy" id="369401"/>
    <lineage>
        <taxon>Bacteria</taxon>
        <taxon>Pseudomonadati</taxon>
        <taxon>Bacteroidota</taxon>
        <taxon>Flavobacteriia</taxon>
        <taxon>Flavobacteriales</taxon>
        <taxon>Flavobacteriaceae</taxon>
        <taxon>Flaviramulus</taxon>
    </lineage>
</organism>
<gene>
    <name evidence="1" type="ORF">SAMN05428642_101368</name>
</gene>
<reference evidence="1 2" key="1">
    <citation type="submission" date="2016-10" db="EMBL/GenBank/DDBJ databases">
        <authorList>
            <person name="de Groot N.N."/>
        </authorList>
    </citation>
    <scope>NUCLEOTIDE SEQUENCE [LARGE SCALE GENOMIC DNA]</scope>
    <source>
        <strain evidence="1 2">DSM 18180</strain>
    </source>
</reference>
<keyword evidence="2" id="KW-1185">Reference proteome</keyword>
<accession>A0A1K2ICU7</accession>
<evidence type="ECO:0000313" key="1">
    <source>
        <dbReference type="EMBL" id="SFZ89531.1"/>
    </source>
</evidence>
<protein>
    <submittedName>
        <fullName evidence="1">Uncharacterized protein</fullName>
    </submittedName>
</protein>
<dbReference type="AlphaFoldDB" id="A0A1K2ICU7"/>
<evidence type="ECO:0000313" key="2">
    <source>
        <dbReference type="Proteomes" id="UP000182544"/>
    </source>
</evidence>